<keyword evidence="2" id="KW-1185">Reference proteome</keyword>
<proteinExistence type="predicted"/>
<accession>A0A9N9PII4</accession>
<feature type="non-terminal residue" evidence="1">
    <location>
        <position position="1"/>
    </location>
</feature>
<dbReference type="OrthoDB" id="2488304at2759"/>
<name>A0A9N9PII4_9GLOM</name>
<sequence length="51" mass="5746">TALNKINQLIGSLDELINNSISILEEELNEQNPLVKIKEDLMQPLELQKAS</sequence>
<reference evidence="1" key="1">
    <citation type="submission" date="2021-06" db="EMBL/GenBank/DDBJ databases">
        <authorList>
            <person name="Kallberg Y."/>
            <person name="Tangrot J."/>
            <person name="Rosling A."/>
        </authorList>
    </citation>
    <scope>NUCLEOTIDE SEQUENCE</scope>
    <source>
        <strain evidence="1">FL966</strain>
    </source>
</reference>
<evidence type="ECO:0000313" key="1">
    <source>
        <dbReference type="EMBL" id="CAG8833941.1"/>
    </source>
</evidence>
<protein>
    <submittedName>
        <fullName evidence="1">21487_t:CDS:1</fullName>
    </submittedName>
</protein>
<comment type="caution">
    <text evidence="1">The sequence shown here is derived from an EMBL/GenBank/DDBJ whole genome shotgun (WGS) entry which is preliminary data.</text>
</comment>
<evidence type="ECO:0000313" key="2">
    <source>
        <dbReference type="Proteomes" id="UP000789759"/>
    </source>
</evidence>
<organism evidence="1 2">
    <name type="scientific">Cetraspora pellucida</name>
    <dbReference type="NCBI Taxonomy" id="1433469"/>
    <lineage>
        <taxon>Eukaryota</taxon>
        <taxon>Fungi</taxon>
        <taxon>Fungi incertae sedis</taxon>
        <taxon>Mucoromycota</taxon>
        <taxon>Glomeromycotina</taxon>
        <taxon>Glomeromycetes</taxon>
        <taxon>Diversisporales</taxon>
        <taxon>Gigasporaceae</taxon>
        <taxon>Cetraspora</taxon>
    </lineage>
</organism>
<gene>
    <name evidence="1" type="ORF">CPELLU_LOCUS21044</name>
</gene>
<dbReference type="EMBL" id="CAJVQA010072147">
    <property type="protein sequence ID" value="CAG8833941.1"/>
    <property type="molecule type" value="Genomic_DNA"/>
</dbReference>
<dbReference type="AlphaFoldDB" id="A0A9N9PII4"/>
<dbReference type="Proteomes" id="UP000789759">
    <property type="component" value="Unassembled WGS sequence"/>
</dbReference>